<comment type="caution">
    <text evidence="6">The sequence shown here is derived from an EMBL/GenBank/DDBJ whole genome shotgun (WGS) entry which is preliminary data.</text>
</comment>
<evidence type="ECO:0000259" key="5">
    <source>
        <dbReference type="SMART" id="SM00849"/>
    </source>
</evidence>
<accession>A0ABN0XYR4</accession>
<dbReference type="SUPFAM" id="SSF56281">
    <property type="entry name" value="Metallo-hydrolase/oxidoreductase"/>
    <property type="match status" value="1"/>
</dbReference>
<dbReference type="EMBL" id="BAAACX010000004">
    <property type="protein sequence ID" value="GAA0376382.1"/>
    <property type="molecule type" value="Genomic_DNA"/>
</dbReference>
<protein>
    <submittedName>
        <fullName evidence="6">MBL fold metallo-hydrolase</fullName>
    </submittedName>
</protein>
<organism evidence="6 7">
    <name type="scientific">Paenibacillus motobuensis</name>
    <dbReference type="NCBI Taxonomy" id="295324"/>
    <lineage>
        <taxon>Bacteria</taxon>
        <taxon>Bacillati</taxon>
        <taxon>Bacillota</taxon>
        <taxon>Bacilli</taxon>
        <taxon>Bacillales</taxon>
        <taxon>Paenibacillaceae</taxon>
        <taxon>Paenibacillus</taxon>
    </lineage>
</organism>
<evidence type="ECO:0000256" key="1">
    <source>
        <dbReference type="ARBA" id="ARBA00022833"/>
    </source>
</evidence>
<evidence type="ECO:0000313" key="7">
    <source>
        <dbReference type="Proteomes" id="UP001500340"/>
    </source>
</evidence>
<name>A0ABN0XYR4_9BACL</name>
<dbReference type="InterPro" id="IPR036866">
    <property type="entry name" value="RibonucZ/Hydroxyglut_hydro"/>
</dbReference>
<comment type="function">
    <text evidence="3">Counteracts the endogenous Pycsar antiviral defense system. Phosphodiesterase that enables metal-dependent hydrolysis of host cyclic nucleotide Pycsar defense signals such as cCMP and cUMP.</text>
</comment>
<comment type="catalytic activity">
    <reaction evidence="2">
        <text>3',5'-cyclic CMP + H2O = CMP + H(+)</text>
        <dbReference type="Rhea" id="RHEA:72675"/>
        <dbReference type="ChEBI" id="CHEBI:15377"/>
        <dbReference type="ChEBI" id="CHEBI:15378"/>
        <dbReference type="ChEBI" id="CHEBI:58003"/>
        <dbReference type="ChEBI" id="CHEBI:60377"/>
    </reaction>
    <physiologicalReaction direction="left-to-right" evidence="2">
        <dbReference type="Rhea" id="RHEA:72676"/>
    </physiologicalReaction>
</comment>
<keyword evidence="7" id="KW-1185">Reference proteome</keyword>
<evidence type="ECO:0000256" key="2">
    <source>
        <dbReference type="ARBA" id="ARBA00034221"/>
    </source>
</evidence>
<feature type="domain" description="Metallo-beta-lactamase" evidence="5">
    <location>
        <begin position="18"/>
        <end position="189"/>
    </location>
</feature>
<dbReference type="Pfam" id="PF12706">
    <property type="entry name" value="Lactamase_B_2"/>
    <property type="match status" value="1"/>
</dbReference>
<keyword evidence="1" id="KW-0862">Zinc</keyword>
<dbReference type="PANTHER" id="PTHR46018:SF4">
    <property type="entry name" value="METALLO-HYDROLASE YHFI-RELATED"/>
    <property type="match status" value="1"/>
</dbReference>
<comment type="catalytic activity">
    <reaction evidence="4">
        <text>3',5'-cyclic UMP + H2O = UMP + H(+)</text>
        <dbReference type="Rhea" id="RHEA:70575"/>
        <dbReference type="ChEBI" id="CHEBI:15377"/>
        <dbReference type="ChEBI" id="CHEBI:15378"/>
        <dbReference type="ChEBI" id="CHEBI:57865"/>
        <dbReference type="ChEBI" id="CHEBI:184387"/>
    </reaction>
    <physiologicalReaction direction="left-to-right" evidence="4">
        <dbReference type="Rhea" id="RHEA:70576"/>
    </physiologicalReaction>
</comment>
<gene>
    <name evidence="6" type="ORF">GCM10008933_04500</name>
</gene>
<dbReference type="SMART" id="SM00849">
    <property type="entry name" value="Lactamase_B"/>
    <property type="match status" value="1"/>
</dbReference>
<dbReference type="CDD" id="cd07716">
    <property type="entry name" value="RNaseZ_short-form-like_MBL-fold"/>
    <property type="match status" value="1"/>
</dbReference>
<reference evidence="6 7" key="1">
    <citation type="journal article" date="2019" name="Int. J. Syst. Evol. Microbiol.">
        <title>The Global Catalogue of Microorganisms (GCM) 10K type strain sequencing project: providing services to taxonomists for standard genome sequencing and annotation.</title>
        <authorList>
            <consortium name="The Broad Institute Genomics Platform"/>
            <consortium name="The Broad Institute Genome Sequencing Center for Infectious Disease"/>
            <person name="Wu L."/>
            <person name="Ma J."/>
        </authorList>
    </citation>
    <scope>NUCLEOTIDE SEQUENCE [LARGE SCALE GENOMIC DNA]</scope>
    <source>
        <strain evidence="6 7">JCM 12774</strain>
    </source>
</reference>
<proteinExistence type="predicted"/>
<dbReference type="PANTHER" id="PTHR46018">
    <property type="entry name" value="ZINC PHOSPHODIESTERASE ELAC PROTEIN 1"/>
    <property type="match status" value="1"/>
</dbReference>
<sequence>MDLTVIGYWGAYPDKNEATSGYLLEHKGSKILLDCGSGVLSKLQIYTTLEELDAVVITHLHADHMADVYSLEFATLISMQLGRRLKPLEVYVYYKDSARLDFCFPQYVNVHQITPQSVVAIGELTLEFSKNIHEVPCCAVKVTSGEGKNLVYSGDTGYCQEIIDFSWGVDVLVLESSFYNWQKGLNQGHLTAGEAGQIAGIAQPGRLILTHLPHYGDHQQLVLEASVHYNGEIQLAYCGMRLTI</sequence>
<evidence type="ECO:0000256" key="3">
    <source>
        <dbReference type="ARBA" id="ARBA00034301"/>
    </source>
</evidence>
<dbReference type="Proteomes" id="UP001500340">
    <property type="component" value="Unassembled WGS sequence"/>
</dbReference>
<evidence type="ECO:0000313" key="6">
    <source>
        <dbReference type="EMBL" id="GAA0376382.1"/>
    </source>
</evidence>
<dbReference type="Gene3D" id="3.60.15.10">
    <property type="entry name" value="Ribonuclease Z/Hydroxyacylglutathione hydrolase-like"/>
    <property type="match status" value="1"/>
</dbReference>
<dbReference type="RefSeq" id="WP_343856938.1">
    <property type="nucleotide sequence ID" value="NZ_BAAACX010000004.1"/>
</dbReference>
<dbReference type="InterPro" id="IPR001279">
    <property type="entry name" value="Metallo-B-lactamas"/>
</dbReference>
<evidence type="ECO:0000256" key="4">
    <source>
        <dbReference type="ARBA" id="ARBA00048505"/>
    </source>
</evidence>